<dbReference type="GO" id="GO:0004016">
    <property type="term" value="F:adenylate cyclase activity"/>
    <property type="evidence" value="ECO:0007669"/>
    <property type="project" value="UniProtKB-ARBA"/>
</dbReference>
<reference evidence="4" key="1">
    <citation type="submission" date="2019-10" db="EMBL/GenBank/DDBJ databases">
        <authorList>
            <consortium name="Genoscope - CEA"/>
            <person name="William W."/>
        </authorList>
    </citation>
    <scope>NUCLEOTIDE SEQUENCE [LARGE SCALE GENOMIC DNA]</scope>
    <source>
        <strain evidence="4">BBR_PRJEB10992</strain>
    </source>
</reference>
<dbReference type="AlphaFoldDB" id="A0A7Z9BUD5"/>
<comment type="caution">
    <text evidence="4">The sequence shown here is derived from an EMBL/GenBank/DDBJ whole genome shotgun (WGS) entry which is preliminary data.</text>
</comment>
<organism evidence="4 5">
    <name type="scientific">Planktothrix serta PCC 8927</name>
    <dbReference type="NCBI Taxonomy" id="671068"/>
    <lineage>
        <taxon>Bacteria</taxon>
        <taxon>Bacillati</taxon>
        <taxon>Cyanobacteriota</taxon>
        <taxon>Cyanophyceae</taxon>
        <taxon>Oscillatoriophycideae</taxon>
        <taxon>Oscillatoriales</taxon>
        <taxon>Microcoleaceae</taxon>
        <taxon>Planktothrix</taxon>
    </lineage>
</organism>
<keyword evidence="5" id="KW-1185">Reference proteome</keyword>
<keyword evidence="2" id="KW-0472">Membrane</keyword>
<feature type="transmembrane region" description="Helical" evidence="2">
    <location>
        <begin position="387"/>
        <end position="403"/>
    </location>
</feature>
<evidence type="ECO:0000256" key="1">
    <source>
        <dbReference type="ARBA" id="ARBA00005381"/>
    </source>
</evidence>
<feature type="transmembrane region" description="Helical" evidence="2">
    <location>
        <begin position="330"/>
        <end position="348"/>
    </location>
</feature>
<accession>A0A7Z9BUD5</accession>
<dbReference type="PROSITE" id="PS50125">
    <property type="entry name" value="GUANYLATE_CYCLASE_2"/>
    <property type="match status" value="1"/>
</dbReference>
<dbReference type="PANTHER" id="PTHR43081:SF1">
    <property type="entry name" value="ADENYLATE CYCLASE, TERMINAL-DIFFERENTIATION SPECIFIC"/>
    <property type="match status" value="1"/>
</dbReference>
<dbReference type="GO" id="GO:0009190">
    <property type="term" value="P:cyclic nucleotide biosynthetic process"/>
    <property type="evidence" value="ECO:0007669"/>
    <property type="project" value="InterPro"/>
</dbReference>
<dbReference type="GO" id="GO:0035556">
    <property type="term" value="P:intracellular signal transduction"/>
    <property type="evidence" value="ECO:0007669"/>
    <property type="project" value="InterPro"/>
</dbReference>
<dbReference type="Gene3D" id="3.30.70.1230">
    <property type="entry name" value="Nucleotide cyclase"/>
    <property type="match status" value="1"/>
</dbReference>
<feature type="transmembrane region" description="Helical" evidence="2">
    <location>
        <begin position="19"/>
        <end position="39"/>
    </location>
</feature>
<dbReference type="SMART" id="SM00044">
    <property type="entry name" value="CYCc"/>
    <property type="match status" value="1"/>
</dbReference>
<dbReference type="SUPFAM" id="SSF55073">
    <property type="entry name" value="Nucleotide cyclase"/>
    <property type="match status" value="1"/>
</dbReference>
<protein>
    <submittedName>
        <fullName evidence="4">Adenylate cyclase</fullName>
    </submittedName>
</protein>
<proteinExistence type="inferred from homology"/>
<dbReference type="Pfam" id="PF00211">
    <property type="entry name" value="Guanylate_cyc"/>
    <property type="match status" value="1"/>
</dbReference>
<evidence type="ECO:0000313" key="5">
    <source>
        <dbReference type="Proteomes" id="UP000184550"/>
    </source>
</evidence>
<dbReference type="PANTHER" id="PTHR43081">
    <property type="entry name" value="ADENYLATE CYCLASE, TERMINAL-DIFFERENTIATION SPECIFIC-RELATED"/>
    <property type="match status" value="1"/>
</dbReference>
<dbReference type="Pfam" id="PF05226">
    <property type="entry name" value="CHASE2"/>
    <property type="match status" value="1"/>
</dbReference>
<dbReference type="InterPro" id="IPR001054">
    <property type="entry name" value="A/G_cyclase"/>
</dbReference>
<dbReference type="InterPro" id="IPR007890">
    <property type="entry name" value="CHASE2"/>
</dbReference>
<gene>
    <name evidence="4" type="ORF">PL8927_760169</name>
</gene>
<evidence type="ECO:0000313" key="4">
    <source>
        <dbReference type="EMBL" id="VXD22909.1"/>
    </source>
</evidence>
<dbReference type="InterPro" id="IPR029787">
    <property type="entry name" value="Nucleotide_cyclase"/>
</dbReference>
<dbReference type="Proteomes" id="UP000184550">
    <property type="component" value="Unassembled WGS sequence"/>
</dbReference>
<dbReference type="InterPro" id="IPR050697">
    <property type="entry name" value="Adenylyl/Guanylyl_Cyclase_3/4"/>
</dbReference>
<name>A0A7Z9BUD5_9CYAN</name>
<keyword evidence="2" id="KW-0812">Transmembrane</keyword>
<dbReference type="SMART" id="SM01080">
    <property type="entry name" value="CHASE2"/>
    <property type="match status" value="1"/>
</dbReference>
<evidence type="ECO:0000256" key="2">
    <source>
        <dbReference type="SAM" id="Phobius"/>
    </source>
</evidence>
<sequence>MSILGINKFKNKWLDLSEISAVVIATILVLSLLLGIYYLGWLQPLELAAYDQMVRLRPTLTADPRLVVIGITEEDIQVFNRWPLSDEVIARLLEKLSKYQPKVIGLDLYRDIRYEPGHDQLRQQFQTSDHIITINSLGYSETKGIPAPPNIPPEQVGFNDLLLDPDNVIRRNLMFADTADTTFYSFSLRLALHYLLAQGMNPDNSPVNPNIIQWGKAEFIPLSHDSGGYQTIDDQGYQILLNYRSPNDGARMISLTKFLYGTIPQSWIKDKIVLIGTVAPSAKDLFFTPFSPAAKKALKMPGVLVHAQMVSQILDAVLGKRALFIFWSQWGEFLWICSWGLIGATLAWSSRNAWIITLGNPFLISLLCGLSFFLFLHQRWVPTTTPGLAFLFTSGTVIGYRAFQAQRQQQIVMRLLGQNTSPEIANALWNSRDRLLADGKLPGEKLIATILFSDIKNFSTVSEQMPPETLMEWLNEYLSILTQCVQTHHGIINKFTGDGIMAAFGVPLPRKTEAAIAEDAYNAVACALTIEDRLKQLNQQWNHQNFPEISMRVGIFTGPIVAGSLGGKERLEYGLLGDSVNIASRLESCQKDRQSGICRILIAYQTLQYIAESFEVESWGPMPLKGRQEMVDIYRVIGWKKTPNQGTGNREQGTGNRK</sequence>
<feature type="domain" description="Guanylate cyclase" evidence="3">
    <location>
        <begin position="449"/>
        <end position="587"/>
    </location>
</feature>
<dbReference type="CDD" id="cd07302">
    <property type="entry name" value="CHD"/>
    <property type="match status" value="1"/>
</dbReference>
<evidence type="ECO:0000259" key="3">
    <source>
        <dbReference type="PROSITE" id="PS50125"/>
    </source>
</evidence>
<feature type="transmembrane region" description="Helical" evidence="2">
    <location>
        <begin position="354"/>
        <end position="375"/>
    </location>
</feature>
<comment type="similarity">
    <text evidence="1">Belongs to the adenylyl cyclase class-3 family.</text>
</comment>
<keyword evidence="2" id="KW-1133">Transmembrane helix</keyword>
<dbReference type="EMBL" id="CZCU02000153">
    <property type="protein sequence ID" value="VXD22909.1"/>
    <property type="molecule type" value="Genomic_DNA"/>
</dbReference>